<organism evidence="2 3">
    <name type="scientific">Tanacetum coccineum</name>
    <dbReference type="NCBI Taxonomy" id="301880"/>
    <lineage>
        <taxon>Eukaryota</taxon>
        <taxon>Viridiplantae</taxon>
        <taxon>Streptophyta</taxon>
        <taxon>Embryophyta</taxon>
        <taxon>Tracheophyta</taxon>
        <taxon>Spermatophyta</taxon>
        <taxon>Magnoliopsida</taxon>
        <taxon>eudicotyledons</taxon>
        <taxon>Gunneridae</taxon>
        <taxon>Pentapetalae</taxon>
        <taxon>asterids</taxon>
        <taxon>campanulids</taxon>
        <taxon>Asterales</taxon>
        <taxon>Asteraceae</taxon>
        <taxon>Asteroideae</taxon>
        <taxon>Anthemideae</taxon>
        <taxon>Anthemidinae</taxon>
        <taxon>Tanacetum</taxon>
    </lineage>
</organism>
<accession>A0ABQ5ATC4</accession>
<reference evidence="2" key="1">
    <citation type="journal article" date="2022" name="Int. J. Mol. Sci.">
        <title>Draft Genome of Tanacetum Coccineum: Genomic Comparison of Closely Related Tanacetum-Family Plants.</title>
        <authorList>
            <person name="Yamashiro T."/>
            <person name="Shiraishi A."/>
            <person name="Nakayama K."/>
            <person name="Satake H."/>
        </authorList>
    </citation>
    <scope>NUCLEOTIDE SEQUENCE</scope>
</reference>
<keyword evidence="3" id="KW-1185">Reference proteome</keyword>
<comment type="caution">
    <text evidence="2">The sequence shown here is derived from an EMBL/GenBank/DDBJ whole genome shotgun (WGS) entry which is preliminary data.</text>
</comment>
<proteinExistence type="predicted"/>
<feature type="compositionally biased region" description="Polar residues" evidence="1">
    <location>
        <begin position="135"/>
        <end position="155"/>
    </location>
</feature>
<evidence type="ECO:0000313" key="2">
    <source>
        <dbReference type="EMBL" id="GJT04546.1"/>
    </source>
</evidence>
<protein>
    <recommendedName>
        <fullName evidence="4">Xylulose kinase-1</fullName>
    </recommendedName>
</protein>
<reference evidence="2" key="2">
    <citation type="submission" date="2022-01" db="EMBL/GenBank/DDBJ databases">
        <authorList>
            <person name="Yamashiro T."/>
            <person name="Shiraishi A."/>
            <person name="Satake H."/>
            <person name="Nakayama K."/>
        </authorList>
    </citation>
    <scope>NUCLEOTIDE SEQUENCE</scope>
</reference>
<evidence type="ECO:0000256" key="1">
    <source>
        <dbReference type="SAM" id="MobiDB-lite"/>
    </source>
</evidence>
<dbReference type="EMBL" id="BQNB010012517">
    <property type="protein sequence ID" value="GJT04546.1"/>
    <property type="molecule type" value="Genomic_DNA"/>
</dbReference>
<name>A0ABQ5ATC4_9ASTR</name>
<evidence type="ECO:0008006" key="4">
    <source>
        <dbReference type="Google" id="ProtNLM"/>
    </source>
</evidence>
<feature type="region of interest" description="Disordered" evidence="1">
    <location>
        <begin position="112"/>
        <end position="161"/>
    </location>
</feature>
<dbReference type="Proteomes" id="UP001151760">
    <property type="component" value="Unassembled WGS sequence"/>
</dbReference>
<evidence type="ECO:0000313" key="3">
    <source>
        <dbReference type="Proteomes" id="UP001151760"/>
    </source>
</evidence>
<sequence length="161" mass="17532">MAGLDFRSKHNMVAYLEKTDGNTEFHQIMDFLTRSSIYYALTVSPIVSTSFVEQFWTTVKSRTLNNTSYIDATVSGKPVTISEASIRSDLLFDDVDGIDSLNNQAIFDNTKLMGPSPSIAIPDSNPEDSGGNHGGQSSNDISLSGNKDGLTLQSQEAKERS</sequence>
<gene>
    <name evidence="2" type="ORF">Tco_0839008</name>
</gene>